<proteinExistence type="predicted"/>
<dbReference type="InterPro" id="IPR036047">
    <property type="entry name" value="F-box-like_dom_sf"/>
</dbReference>
<protein>
    <recommendedName>
        <fullName evidence="3">F-box domain-containing protein</fullName>
    </recommendedName>
</protein>
<reference evidence="1" key="1">
    <citation type="submission" date="2020-11" db="EMBL/GenBank/DDBJ databases">
        <authorList>
            <consortium name="DOE Joint Genome Institute"/>
            <person name="Ahrendt S."/>
            <person name="Riley R."/>
            <person name="Andreopoulos W."/>
            <person name="LaButti K."/>
            <person name="Pangilinan J."/>
            <person name="Ruiz-duenas F.J."/>
            <person name="Barrasa J.M."/>
            <person name="Sanchez-Garcia M."/>
            <person name="Camarero S."/>
            <person name="Miyauchi S."/>
            <person name="Serrano A."/>
            <person name="Linde D."/>
            <person name="Babiker R."/>
            <person name="Drula E."/>
            <person name="Ayuso-Fernandez I."/>
            <person name="Pacheco R."/>
            <person name="Padilla G."/>
            <person name="Ferreira P."/>
            <person name="Barriuso J."/>
            <person name="Kellner H."/>
            <person name="Castanera R."/>
            <person name="Alfaro M."/>
            <person name="Ramirez L."/>
            <person name="Pisabarro A.G."/>
            <person name="Kuo A."/>
            <person name="Tritt A."/>
            <person name="Lipzen A."/>
            <person name="He G."/>
            <person name="Yan M."/>
            <person name="Ng V."/>
            <person name="Cullen D."/>
            <person name="Martin F."/>
            <person name="Rosso M.-N."/>
            <person name="Henrissat B."/>
            <person name="Hibbett D."/>
            <person name="Martinez A.T."/>
            <person name="Grigoriev I.V."/>
        </authorList>
    </citation>
    <scope>NUCLEOTIDE SEQUENCE</scope>
    <source>
        <strain evidence="1">AH 44721</strain>
    </source>
</reference>
<dbReference type="AlphaFoldDB" id="A0A9P5TUK3"/>
<dbReference type="SUPFAM" id="SSF81383">
    <property type="entry name" value="F-box domain"/>
    <property type="match status" value="1"/>
</dbReference>
<name>A0A9P5TUK3_GYMJU</name>
<sequence length="654" mass="75505">MPFKVSELVHAAYRRLFDRSKRKDNRCFFLRLDPDILVNDIFPYLLVEELISLRQVNSALFLLTHEPVIWKRYLNSITFPVSPLRPTFNPADPAANFEFEAMVTSACALYRSWAVGRPKIMSENILVAHNKIVDLKLLPGGKFLVASVKDRDNFHFFIHVYAMDVMYGSRLVARLPTYFKVYDLQAKYMDYQGKPGIMISYTRRRFENGVPQNLRNDLNNLYHKAYFDDYHPLVYEAFCIHMPLDAVEALIRPDLVPVNDEYLRTARSMSLPFVQVFTHQTADEIHSPTIFEDEGRPCMAFAEDKSGKSVLRIVALDNRFGSTLDCLDHPGHLGKPHRIRAIRYLPCERGMLVIRSISSEPQAKEMLTFEIYHFPGLRNPEMDEVQFKMVDGPALLRDSWDCELDGKKLQGEVVISDPVPPTNVAPNYPGLHIDNRPPTLWIFAPCEKPRGCAYWWLRAEPVDQTQREWRYTQTNTRSRCHINRKRRYERALPGSERTLYLELDDENISEASILSKIRRFYWNTDRFPNQYPFTVPTASVSVPVTCPQREELGINAFMSAENTVLMDVQKTKDMRKAVNRLGGLIAITWDEYSGKICLAAEQEDKIRVYDMAPIAEPHRKLAYRSQAHLLGLTPGSIDFSLAHNGLFGKQSSFF</sequence>
<keyword evidence="2" id="KW-1185">Reference proteome</keyword>
<gene>
    <name evidence="1" type="ORF">CPB84DRAFT_1760709</name>
</gene>
<accession>A0A9P5TUK3</accession>
<evidence type="ECO:0000313" key="2">
    <source>
        <dbReference type="Proteomes" id="UP000724874"/>
    </source>
</evidence>
<comment type="caution">
    <text evidence="1">The sequence shown here is derived from an EMBL/GenBank/DDBJ whole genome shotgun (WGS) entry which is preliminary data.</text>
</comment>
<evidence type="ECO:0000313" key="1">
    <source>
        <dbReference type="EMBL" id="KAF8913227.1"/>
    </source>
</evidence>
<dbReference type="OrthoDB" id="3219396at2759"/>
<evidence type="ECO:0008006" key="3">
    <source>
        <dbReference type="Google" id="ProtNLM"/>
    </source>
</evidence>
<dbReference type="EMBL" id="JADNYJ010000002">
    <property type="protein sequence ID" value="KAF8913227.1"/>
    <property type="molecule type" value="Genomic_DNA"/>
</dbReference>
<dbReference type="Proteomes" id="UP000724874">
    <property type="component" value="Unassembled WGS sequence"/>
</dbReference>
<organism evidence="1 2">
    <name type="scientific">Gymnopilus junonius</name>
    <name type="common">Spectacular rustgill mushroom</name>
    <name type="synonym">Gymnopilus spectabilis subsp. junonius</name>
    <dbReference type="NCBI Taxonomy" id="109634"/>
    <lineage>
        <taxon>Eukaryota</taxon>
        <taxon>Fungi</taxon>
        <taxon>Dikarya</taxon>
        <taxon>Basidiomycota</taxon>
        <taxon>Agaricomycotina</taxon>
        <taxon>Agaricomycetes</taxon>
        <taxon>Agaricomycetidae</taxon>
        <taxon>Agaricales</taxon>
        <taxon>Agaricineae</taxon>
        <taxon>Hymenogastraceae</taxon>
        <taxon>Gymnopilus</taxon>
    </lineage>
</organism>